<evidence type="ECO:0000313" key="3">
    <source>
        <dbReference type="Proteomes" id="UP001596099"/>
    </source>
</evidence>
<reference evidence="2 3" key="1">
    <citation type="journal article" date="2019" name="Int. J. Syst. Evol. Microbiol.">
        <title>The Global Catalogue of Microorganisms (GCM) 10K type strain sequencing project: providing services to taxonomists for standard genome sequencing and annotation.</title>
        <authorList>
            <consortium name="The Broad Institute Genomics Platform"/>
            <consortium name="The Broad Institute Genome Sequencing Center for Infectious Disease"/>
            <person name="Wu L."/>
            <person name="Ma J."/>
        </authorList>
    </citation>
    <scope>NUCLEOTIDE SEQUENCE [LARGE SCALE GENOMIC DNA]</scope>
    <source>
        <strain evidence="2 3">CGMCC 1.12543</strain>
    </source>
</reference>
<keyword evidence="3" id="KW-1185">Reference proteome</keyword>
<keyword evidence="1" id="KW-0472">Membrane</keyword>
<feature type="transmembrane region" description="Helical" evidence="1">
    <location>
        <begin position="112"/>
        <end position="131"/>
    </location>
</feature>
<comment type="caution">
    <text evidence="2">The sequence shown here is derived from an EMBL/GenBank/DDBJ whole genome shotgun (WGS) entry which is preliminary data.</text>
</comment>
<dbReference type="EMBL" id="JBHSQH010000001">
    <property type="protein sequence ID" value="MFC5972172.1"/>
    <property type="molecule type" value="Genomic_DNA"/>
</dbReference>
<evidence type="ECO:0000313" key="2">
    <source>
        <dbReference type="EMBL" id="MFC5972172.1"/>
    </source>
</evidence>
<organism evidence="2 3">
    <name type="scientific">Halomarina salina</name>
    <dbReference type="NCBI Taxonomy" id="1872699"/>
    <lineage>
        <taxon>Archaea</taxon>
        <taxon>Methanobacteriati</taxon>
        <taxon>Methanobacteriota</taxon>
        <taxon>Stenosarchaea group</taxon>
        <taxon>Halobacteria</taxon>
        <taxon>Halobacteriales</taxon>
        <taxon>Natronomonadaceae</taxon>
        <taxon>Halomarina</taxon>
    </lineage>
</organism>
<gene>
    <name evidence="2" type="ORF">ACFPYI_12600</name>
</gene>
<dbReference type="RefSeq" id="WP_247415253.1">
    <property type="nucleotide sequence ID" value="NZ_JALLGW010000001.1"/>
</dbReference>
<dbReference type="Proteomes" id="UP001596099">
    <property type="component" value="Unassembled WGS sequence"/>
</dbReference>
<feature type="transmembrane region" description="Helical" evidence="1">
    <location>
        <begin position="14"/>
        <end position="35"/>
    </location>
</feature>
<accession>A0ABD5RNE5</accession>
<sequence>MEAPSVPSLVRQRAVALVVGSTVLVTLALLGIVAILRGQVVGQGGRLPIYLFGSSVVFVALVFTFERRGFDGRRIITSTLGLTLVGGTLLFLVGEGTVYVLTYYEEVFSTQLVLYLLSIGLVWTGIVYWGLSHWREFVSG</sequence>
<feature type="transmembrane region" description="Helical" evidence="1">
    <location>
        <begin position="77"/>
        <end position="100"/>
    </location>
</feature>
<feature type="transmembrane region" description="Helical" evidence="1">
    <location>
        <begin position="47"/>
        <end position="65"/>
    </location>
</feature>
<dbReference type="AlphaFoldDB" id="A0ABD5RNE5"/>
<protein>
    <submittedName>
        <fullName evidence="2">Uncharacterized protein</fullName>
    </submittedName>
</protein>
<evidence type="ECO:0000256" key="1">
    <source>
        <dbReference type="SAM" id="Phobius"/>
    </source>
</evidence>
<keyword evidence="1" id="KW-1133">Transmembrane helix</keyword>
<keyword evidence="1" id="KW-0812">Transmembrane</keyword>
<name>A0ABD5RNE5_9EURY</name>
<proteinExistence type="predicted"/>